<dbReference type="Gene3D" id="3.30.1540.10">
    <property type="entry name" value="formyl-coa transferase, domain 3"/>
    <property type="match status" value="1"/>
</dbReference>
<protein>
    <submittedName>
        <fullName evidence="2">Acetyl-CoA:oxalate CoA-transferase</fullName>
        <ecNumber evidence="2">2.8.3.19</ecNumber>
    </submittedName>
</protein>
<evidence type="ECO:0000313" key="3">
    <source>
        <dbReference type="Proteomes" id="UP000289465"/>
    </source>
</evidence>
<dbReference type="OrthoDB" id="5294844at2"/>
<dbReference type="EMBL" id="UFQC01000010">
    <property type="protein sequence ID" value="SSW66817.1"/>
    <property type="molecule type" value="Genomic_DNA"/>
</dbReference>
<dbReference type="Proteomes" id="UP000289465">
    <property type="component" value="Unassembled WGS sequence"/>
</dbReference>
<dbReference type="Gene3D" id="3.40.50.10540">
    <property type="entry name" value="Crotonobetainyl-coa:carnitine coa-transferase, domain 1"/>
    <property type="match status" value="1"/>
</dbReference>
<dbReference type="RefSeq" id="WP_129241006.1">
    <property type="nucleotide sequence ID" value="NZ_UFQC01000010.1"/>
</dbReference>
<evidence type="ECO:0000256" key="1">
    <source>
        <dbReference type="ARBA" id="ARBA00022679"/>
    </source>
</evidence>
<dbReference type="EC" id="2.8.3.19" evidence="2"/>
<organism evidence="2 3">
    <name type="scientific">Achromobacter veterisilvae</name>
    <dbReference type="NCBI Taxonomy" id="2069367"/>
    <lineage>
        <taxon>Bacteria</taxon>
        <taxon>Pseudomonadati</taxon>
        <taxon>Pseudomonadota</taxon>
        <taxon>Betaproteobacteria</taxon>
        <taxon>Burkholderiales</taxon>
        <taxon>Alcaligenaceae</taxon>
        <taxon>Achromobacter</taxon>
    </lineage>
</organism>
<dbReference type="InterPro" id="IPR003673">
    <property type="entry name" value="CoA-Trfase_fam_III"/>
</dbReference>
<sequence length="407" mass="43407">MNSAIDPNPLHRVYEGLRVLDLSQGIAGPYCAQILRQMGAQVTKVEPFHGDWGRSMGVPRGGFSAIALAFNRGKRSLALDAQTDSGREVLHRLAARADVVVQSFRPGVADRLGVGYAALRGVNPRLVYASISGFGLSGPYVDRPGTDSVVQALTGLTTANCDGAGLPQRVKPFVGDLSCGVYTANAIGGALFARERGQSGTHIDVSLLATMAALQNSSLIDHALRRGEPATSVTYPQGIFSTADGYVLVFAMNNAMFAAICRVIGRDDWLTDPRMDTPQRRIQAGDEINAGVAQALRSRPTAYWTNCFRENDILYGEVKDYDQFQEDEQVRHLGLVQTLSQPGLGEVPFVGLPGVHTGGDPADGRVPSVGEDTQAVLRELDYSPADIQALAQEGIIQLAAAPAAAVY</sequence>
<dbReference type="PANTHER" id="PTHR48207">
    <property type="entry name" value="SUCCINATE--HYDROXYMETHYLGLUTARATE COA-TRANSFERASE"/>
    <property type="match status" value="1"/>
</dbReference>
<keyword evidence="1 2" id="KW-0808">Transferase</keyword>
<evidence type="ECO:0000313" key="2">
    <source>
        <dbReference type="EMBL" id="SSW66817.1"/>
    </source>
</evidence>
<dbReference type="SUPFAM" id="SSF89796">
    <property type="entry name" value="CoA-transferase family III (CaiB/BaiF)"/>
    <property type="match status" value="1"/>
</dbReference>
<dbReference type="PANTHER" id="PTHR48207:SF3">
    <property type="entry name" value="SUCCINATE--HYDROXYMETHYLGLUTARATE COA-TRANSFERASE"/>
    <property type="match status" value="1"/>
</dbReference>
<name>A0A446CG13_9BURK</name>
<dbReference type="Pfam" id="PF02515">
    <property type="entry name" value="CoA_transf_3"/>
    <property type="match status" value="1"/>
</dbReference>
<dbReference type="InterPro" id="IPR044855">
    <property type="entry name" value="CoA-Trfase_III_dom3_sf"/>
</dbReference>
<gene>
    <name evidence="2" type="primary">uctC_14</name>
    <name evidence="2" type="ORF">AVE30378_02306</name>
</gene>
<reference evidence="2 3" key="1">
    <citation type="submission" date="2018-07" db="EMBL/GenBank/DDBJ databases">
        <authorList>
            <person name="Peeters C."/>
        </authorList>
    </citation>
    <scope>NUCLEOTIDE SEQUENCE [LARGE SCALE GENOMIC DNA]</scope>
    <source>
        <strain evidence="2 3">LMG 30378</strain>
    </source>
</reference>
<dbReference type="GO" id="GO:0008410">
    <property type="term" value="F:CoA-transferase activity"/>
    <property type="evidence" value="ECO:0007669"/>
    <property type="project" value="TreeGrafter"/>
</dbReference>
<dbReference type="AlphaFoldDB" id="A0A446CG13"/>
<dbReference type="InterPro" id="IPR050483">
    <property type="entry name" value="CoA-transferase_III_domain"/>
</dbReference>
<accession>A0A446CG13</accession>
<dbReference type="InterPro" id="IPR023606">
    <property type="entry name" value="CoA-Trfase_III_dom_1_sf"/>
</dbReference>
<proteinExistence type="predicted"/>